<evidence type="ECO:0000256" key="3">
    <source>
        <dbReference type="ARBA" id="ARBA00022553"/>
    </source>
</evidence>
<evidence type="ECO:0000256" key="7">
    <source>
        <dbReference type="ARBA" id="ARBA00022840"/>
    </source>
</evidence>
<organism evidence="11 12">
    <name type="scientific">Dawidia soli</name>
    <dbReference type="NCBI Taxonomy" id="2782352"/>
    <lineage>
        <taxon>Bacteria</taxon>
        <taxon>Pseudomonadati</taxon>
        <taxon>Bacteroidota</taxon>
        <taxon>Cytophagia</taxon>
        <taxon>Cytophagales</taxon>
        <taxon>Chryseotaleaceae</taxon>
        <taxon>Dawidia</taxon>
    </lineage>
</organism>
<evidence type="ECO:0000256" key="1">
    <source>
        <dbReference type="ARBA" id="ARBA00000085"/>
    </source>
</evidence>
<reference evidence="11 12" key="1">
    <citation type="submission" date="2021-05" db="EMBL/GenBank/DDBJ databases">
        <title>A Polyphasic approach of four new species of the genus Ohtaekwangia: Ohtaekwangia histidinii sp. nov., Ohtaekwangia cretensis sp. nov., Ohtaekwangia indiensis sp. nov., Ohtaekwangia reichenbachii sp. nov. from diverse environment.</title>
        <authorList>
            <person name="Octaviana S."/>
        </authorList>
    </citation>
    <scope>NUCLEOTIDE SEQUENCE [LARGE SCALE GENOMIC DNA]</scope>
    <source>
        <strain evidence="11 12">PWU37</strain>
    </source>
</reference>
<dbReference type="CDD" id="cd16917">
    <property type="entry name" value="HATPase_UhpB-NarQ-NarX-like"/>
    <property type="match status" value="1"/>
</dbReference>
<dbReference type="Gene3D" id="3.30.565.10">
    <property type="entry name" value="Histidine kinase-like ATPase, C-terminal domain"/>
    <property type="match status" value="1"/>
</dbReference>
<dbReference type="GO" id="GO:0005524">
    <property type="term" value="F:ATP binding"/>
    <property type="evidence" value="ECO:0007669"/>
    <property type="project" value="UniProtKB-KW"/>
</dbReference>
<dbReference type="Pfam" id="PF07730">
    <property type="entry name" value="HisKA_3"/>
    <property type="match status" value="1"/>
</dbReference>
<accession>A0AAP2GI27</accession>
<keyword evidence="4" id="KW-0808">Transferase</keyword>
<dbReference type="PANTHER" id="PTHR24421:SF10">
    <property type="entry name" value="NITRATE_NITRITE SENSOR PROTEIN NARQ"/>
    <property type="match status" value="1"/>
</dbReference>
<gene>
    <name evidence="11" type="ORF">KK078_14630</name>
</gene>
<dbReference type="GO" id="GO:0000155">
    <property type="term" value="F:phosphorelay sensor kinase activity"/>
    <property type="evidence" value="ECO:0007669"/>
    <property type="project" value="InterPro"/>
</dbReference>
<dbReference type="GO" id="GO:0046983">
    <property type="term" value="F:protein dimerization activity"/>
    <property type="evidence" value="ECO:0007669"/>
    <property type="project" value="InterPro"/>
</dbReference>
<dbReference type="InterPro" id="IPR036890">
    <property type="entry name" value="HATPase_C_sf"/>
</dbReference>
<dbReference type="EMBL" id="JAHESC010000020">
    <property type="protein sequence ID" value="MBT1687801.1"/>
    <property type="molecule type" value="Genomic_DNA"/>
</dbReference>
<name>A0AAP2GI27_9BACT</name>
<evidence type="ECO:0000313" key="11">
    <source>
        <dbReference type="EMBL" id="MBT1687801.1"/>
    </source>
</evidence>
<comment type="catalytic activity">
    <reaction evidence="1">
        <text>ATP + protein L-histidine = ADP + protein N-phospho-L-histidine.</text>
        <dbReference type="EC" id="2.7.13.3"/>
    </reaction>
</comment>
<dbReference type="Proteomes" id="UP001319180">
    <property type="component" value="Unassembled WGS sequence"/>
</dbReference>
<keyword evidence="9" id="KW-0812">Transmembrane</keyword>
<keyword evidence="6 11" id="KW-0418">Kinase</keyword>
<dbReference type="PANTHER" id="PTHR24421">
    <property type="entry name" value="NITRATE/NITRITE SENSOR PROTEIN NARX-RELATED"/>
    <property type="match status" value="1"/>
</dbReference>
<keyword evidence="8" id="KW-0902">Two-component regulatory system</keyword>
<keyword evidence="7" id="KW-0067">ATP-binding</keyword>
<evidence type="ECO:0000259" key="10">
    <source>
        <dbReference type="Pfam" id="PF07730"/>
    </source>
</evidence>
<feature type="domain" description="Signal transduction histidine kinase subgroup 3 dimerisation and phosphoacceptor" evidence="10">
    <location>
        <begin position="65"/>
        <end position="124"/>
    </location>
</feature>
<dbReference type="InterPro" id="IPR050482">
    <property type="entry name" value="Sensor_HK_TwoCompSys"/>
</dbReference>
<evidence type="ECO:0000256" key="8">
    <source>
        <dbReference type="ARBA" id="ARBA00023012"/>
    </source>
</evidence>
<keyword evidence="9" id="KW-1133">Transmembrane helix</keyword>
<dbReference type="InterPro" id="IPR011712">
    <property type="entry name" value="Sig_transdc_His_kin_sub3_dim/P"/>
</dbReference>
<evidence type="ECO:0000256" key="6">
    <source>
        <dbReference type="ARBA" id="ARBA00022777"/>
    </source>
</evidence>
<evidence type="ECO:0000256" key="4">
    <source>
        <dbReference type="ARBA" id="ARBA00022679"/>
    </source>
</evidence>
<evidence type="ECO:0000313" key="12">
    <source>
        <dbReference type="Proteomes" id="UP001319180"/>
    </source>
</evidence>
<keyword evidence="5" id="KW-0547">Nucleotide-binding</keyword>
<dbReference type="GO" id="GO:0016020">
    <property type="term" value="C:membrane"/>
    <property type="evidence" value="ECO:0007669"/>
    <property type="project" value="InterPro"/>
</dbReference>
<comment type="caution">
    <text evidence="11">The sequence shown here is derived from an EMBL/GenBank/DDBJ whole genome shotgun (WGS) entry which is preliminary data.</text>
</comment>
<proteinExistence type="predicted"/>
<dbReference type="EC" id="2.7.13.3" evidence="2"/>
<evidence type="ECO:0000256" key="5">
    <source>
        <dbReference type="ARBA" id="ARBA00022741"/>
    </source>
</evidence>
<protein>
    <recommendedName>
        <fullName evidence="2">histidine kinase</fullName>
        <ecNumber evidence="2">2.7.13.3</ecNumber>
    </recommendedName>
</protein>
<keyword evidence="12" id="KW-1185">Reference proteome</keyword>
<feature type="transmembrane region" description="Helical" evidence="9">
    <location>
        <begin position="6"/>
        <end position="27"/>
    </location>
</feature>
<evidence type="ECO:0000256" key="9">
    <source>
        <dbReference type="SAM" id="Phobius"/>
    </source>
</evidence>
<keyword evidence="3" id="KW-0597">Phosphoprotein</keyword>
<keyword evidence="9" id="KW-0472">Membrane</keyword>
<evidence type="ECO:0000256" key="2">
    <source>
        <dbReference type="ARBA" id="ARBA00012438"/>
    </source>
</evidence>
<dbReference type="AlphaFoldDB" id="A0AAP2GI27"/>
<sequence>MEREVILAATLTLITLVVIIIIFFVIFQSKKNQFILARIEAEKRLADELAKSKMEIREQGLKNVSWELYDHVGQLLSIAKLQLSMLQPRLSEEDSQYVEEVNNLIGASLKEIRLLSKTLSPEALGAAGLIKSINVELQRFNRLKFLDANMTIIGEETSLEQEEEIILFRILQEFFLYVVKQSGASKLQVTLSYHADSLLIDAYHNGTRGVPGTSSLDNMQRRASLIGATYDLETSPNRGVHLSLGYTFKKTAHA</sequence>